<evidence type="ECO:0000256" key="1">
    <source>
        <dbReference type="SAM" id="Coils"/>
    </source>
</evidence>
<name>A0A9D2KQ87_9BACT</name>
<evidence type="ECO:0000313" key="2">
    <source>
        <dbReference type="EMBL" id="HJA78733.1"/>
    </source>
</evidence>
<protein>
    <submittedName>
        <fullName evidence="2">MerR family transcriptional regulator</fullName>
    </submittedName>
</protein>
<dbReference type="Gene3D" id="1.10.1660.10">
    <property type="match status" value="1"/>
</dbReference>
<dbReference type="Proteomes" id="UP000823821">
    <property type="component" value="Unassembled WGS sequence"/>
</dbReference>
<keyword evidence="1" id="KW-0175">Coiled coil</keyword>
<dbReference type="EMBL" id="DWZD01000026">
    <property type="protein sequence ID" value="HJA78733.1"/>
    <property type="molecule type" value="Genomic_DNA"/>
</dbReference>
<sequence>MPTSVEETSLLTIAAIARHFALPESTARYYCKRFAAHIPCVGEGRRRRYPPAALTVIACILEEMRQSRSAAQIDHLLQEKFSGAIAPALLPDASLPAAAPARPQPGPSVWIWLERQTQALEAMLPLLRQLTERLPAPLDAVEADLAELRKEVRTLRTLLEACEKNQQADTEQIRRWIGKALRGRDAS</sequence>
<proteinExistence type="predicted"/>
<reference evidence="2" key="1">
    <citation type="journal article" date="2021" name="PeerJ">
        <title>Extensive microbial diversity within the chicken gut microbiome revealed by metagenomics and culture.</title>
        <authorList>
            <person name="Gilroy R."/>
            <person name="Ravi A."/>
            <person name="Getino M."/>
            <person name="Pursley I."/>
            <person name="Horton D.L."/>
            <person name="Alikhan N.F."/>
            <person name="Baker D."/>
            <person name="Gharbi K."/>
            <person name="Hall N."/>
            <person name="Watson M."/>
            <person name="Adriaenssens E.M."/>
            <person name="Foster-Nyarko E."/>
            <person name="Jarju S."/>
            <person name="Secka A."/>
            <person name="Antonio M."/>
            <person name="Oren A."/>
            <person name="Chaudhuri R.R."/>
            <person name="La Ragione R."/>
            <person name="Hildebrand F."/>
            <person name="Pallen M.J."/>
        </authorList>
    </citation>
    <scope>NUCLEOTIDE SEQUENCE</scope>
    <source>
        <strain evidence="2">5032</strain>
    </source>
</reference>
<dbReference type="AlphaFoldDB" id="A0A9D2KQ87"/>
<accession>A0A9D2KQ87</accession>
<dbReference type="InterPro" id="IPR009061">
    <property type="entry name" value="DNA-bd_dom_put_sf"/>
</dbReference>
<comment type="caution">
    <text evidence="2">The sequence shown here is derived from an EMBL/GenBank/DDBJ whole genome shotgun (WGS) entry which is preliminary data.</text>
</comment>
<gene>
    <name evidence="2" type="ORF">H9784_04045</name>
</gene>
<organism evidence="2 3">
    <name type="scientific">Candidatus Desulfovibrio intestinavium</name>
    <dbReference type="NCBI Taxonomy" id="2838534"/>
    <lineage>
        <taxon>Bacteria</taxon>
        <taxon>Pseudomonadati</taxon>
        <taxon>Thermodesulfobacteriota</taxon>
        <taxon>Desulfovibrionia</taxon>
        <taxon>Desulfovibrionales</taxon>
        <taxon>Desulfovibrionaceae</taxon>
        <taxon>Desulfovibrio</taxon>
    </lineage>
</organism>
<feature type="coiled-coil region" evidence="1">
    <location>
        <begin position="138"/>
        <end position="165"/>
    </location>
</feature>
<reference evidence="2" key="2">
    <citation type="submission" date="2021-04" db="EMBL/GenBank/DDBJ databases">
        <authorList>
            <person name="Gilroy R."/>
        </authorList>
    </citation>
    <scope>NUCLEOTIDE SEQUENCE</scope>
    <source>
        <strain evidence="2">5032</strain>
    </source>
</reference>
<dbReference type="SUPFAM" id="SSF46955">
    <property type="entry name" value="Putative DNA-binding domain"/>
    <property type="match status" value="1"/>
</dbReference>
<evidence type="ECO:0000313" key="3">
    <source>
        <dbReference type="Proteomes" id="UP000823821"/>
    </source>
</evidence>